<evidence type="ECO:0000313" key="4">
    <source>
        <dbReference type="EMBL" id="PPQ84944.1"/>
    </source>
</evidence>
<feature type="signal peptide" evidence="3">
    <location>
        <begin position="1"/>
        <end position="17"/>
    </location>
</feature>
<keyword evidence="3" id="KW-0732">Signal</keyword>
<sequence length="289" mass="31964">MLVAALLMFLFASLDVAFHLRHNLEAFVYFDVHPIETFEQTSNWINVMKMACYVAQTFIGDSILLFRCWIVYSKRWLIVIVPILLWLGTTVCGIMTVYIEATLDTSSGKLLNASTLVPFITSMLCLTLATNLLTTSLIVYRIWGIRKSLKHRSSVVPGSPLTSVLIVLIESGLMYTLSIVILFGLYMASNNGQYGVSNAVVQIIGITFNLIITSVDRGDATQPTSGAGRMSHLTPQESQGGVPLHMINIQTTVSRFPDSDIDITPTKSHETTDIENLSSKRGWSAESHL</sequence>
<dbReference type="EMBL" id="NHYD01002781">
    <property type="protein sequence ID" value="PPQ84944.1"/>
    <property type="molecule type" value="Genomic_DNA"/>
</dbReference>
<keyword evidence="5" id="KW-1185">Reference proteome</keyword>
<evidence type="ECO:0000256" key="2">
    <source>
        <dbReference type="SAM" id="Phobius"/>
    </source>
</evidence>
<dbReference type="Proteomes" id="UP000283269">
    <property type="component" value="Unassembled WGS sequence"/>
</dbReference>
<comment type="caution">
    <text evidence="4">The sequence shown here is derived from an EMBL/GenBank/DDBJ whole genome shotgun (WGS) entry which is preliminary data.</text>
</comment>
<feature type="transmembrane region" description="Helical" evidence="2">
    <location>
        <begin position="194"/>
        <end position="212"/>
    </location>
</feature>
<name>A0A409X2H0_PSICY</name>
<keyword evidence="2" id="KW-1133">Transmembrane helix</keyword>
<accession>A0A409X2H0</accession>
<proteinExistence type="predicted"/>
<evidence type="ECO:0000256" key="1">
    <source>
        <dbReference type="SAM" id="MobiDB-lite"/>
    </source>
</evidence>
<organism evidence="4 5">
    <name type="scientific">Psilocybe cyanescens</name>
    <dbReference type="NCBI Taxonomy" id="93625"/>
    <lineage>
        <taxon>Eukaryota</taxon>
        <taxon>Fungi</taxon>
        <taxon>Dikarya</taxon>
        <taxon>Basidiomycota</taxon>
        <taxon>Agaricomycotina</taxon>
        <taxon>Agaricomycetes</taxon>
        <taxon>Agaricomycetidae</taxon>
        <taxon>Agaricales</taxon>
        <taxon>Agaricineae</taxon>
        <taxon>Strophariaceae</taxon>
        <taxon>Psilocybe</taxon>
    </lineage>
</organism>
<evidence type="ECO:0000256" key="3">
    <source>
        <dbReference type="SAM" id="SignalP"/>
    </source>
</evidence>
<feature type="region of interest" description="Disordered" evidence="1">
    <location>
        <begin position="257"/>
        <end position="289"/>
    </location>
</feature>
<evidence type="ECO:0000313" key="5">
    <source>
        <dbReference type="Proteomes" id="UP000283269"/>
    </source>
</evidence>
<reference evidence="4 5" key="1">
    <citation type="journal article" date="2018" name="Evol. Lett.">
        <title>Horizontal gene cluster transfer increased hallucinogenic mushroom diversity.</title>
        <authorList>
            <person name="Reynolds H.T."/>
            <person name="Vijayakumar V."/>
            <person name="Gluck-Thaler E."/>
            <person name="Korotkin H.B."/>
            <person name="Matheny P.B."/>
            <person name="Slot J.C."/>
        </authorList>
    </citation>
    <scope>NUCLEOTIDE SEQUENCE [LARGE SCALE GENOMIC DNA]</scope>
    <source>
        <strain evidence="4 5">2631</strain>
    </source>
</reference>
<keyword evidence="2" id="KW-0472">Membrane</keyword>
<feature type="chain" id="PRO_5019039764" evidence="3">
    <location>
        <begin position="18"/>
        <end position="289"/>
    </location>
</feature>
<protein>
    <submittedName>
        <fullName evidence="4">Uncharacterized protein</fullName>
    </submittedName>
</protein>
<keyword evidence="2" id="KW-0812">Transmembrane</keyword>
<gene>
    <name evidence="4" type="ORF">CVT25_004457</name>
</gene>
<feature type="transmembrane region" description="Helical" evidence="2">
    <location>
        <begin position="77"/>
        <end position="99"/>
    </location>
</feature>
<dbReference type="AlphaFoldDB" id="A0A409X2H0"/>
<feature type="transmembrane region" description="Helical" evidence="2">
    <location>
        <begin position="119"/>
        <end position="143"/>
    </location>
</feature>
<dbReference type="InParanoid" id="A0A409X2H0"/>
<dbReference type="OrthoDB" id="3357408at2759"/>
<feature type="transmembrane region" description="Helical" evidence="2">
    <location>
        <begin position="164"/>
        <end position="188"/>
    </location>
</feature>